<evidence type="ECO:0000313" key="2">
    <source>
        <dbReference type="Proteomes" id="UP001054945"/>
    </source>
</evidence>
<reference evidence="1 2" key="1">
    <citation type="submission" date="2021-06" db="EMBL/GenBank/DDBJ databases">
        <title>Caerostris extrusa draft genome.</title>
        <authorList>
            <person name="Kono N."/>
            <person name="Arakawa K."/>
        </authorList>
    </citation>
    <scope>NUCLEOTIDE SEQUENCE [LARGE SCALE GENOMIC DNA]</scope>
</reference>
<proteinExistence type="predicted"/>
<evidence type="ECO:0000313" key="1">
    <source>
        <dbReference type="EMBL" id="GIY01712.1"/>
    </source>
</evidence>
<dbReference type="Proteomes" id="UP001054945">
    <property type="component" value="Unassembled WGS sequence"/>
</dbReference>
<organism evidence="1 2">
    <name type="scientific">Caerostris extrusa</name>
    <name type="common">Bark spider</name>
    <name type="synonym">Caerostris bankana</name>
    <dbReference type="NCBI Taxonomy" id="172846"/>
    <lineage>
        <taxon>Eukaryota</taxon>
        <taxon>Metazoa</taxon>
        <taxon>Ecdysozoa</taxon>
        <taxon>Arthropoda</taxon>
        <taxon>Chelicerata</taxon>
        <taxon>Arachnida</taxon>
        <taxon>Araneae</taxon>
        <taxon>Araneomorphae</taxon>
        <taxon>Entelegynae</taxon>
        <taxon>Araneoidea</taxon>
        <taxon>Araneidae</taxon>
        <taxon>Caerostris</taxon>
    </lineage>
</organism>
<comment type="caution">
    <text evidence="1">The sequence shown here is derived from an EMBL/GenBank/DDBJ whole genome shotgun (WGS) entry which is preliminary data.</text>
</comment>
<accession>A0AAV4Q0J8</accession>
<dbReference type="AlphaFoldDB" id="A0AAV4Q0J8"/>
<protein>
    <submittedName>
        <fullName evidence="1">Uncharacterized protein</fullName>
    </submittedName>
</protein>
<name>A0AAV4Q0J8_CAEEX</name>
<sequence>MEYGKKSISSDIFVWNFIERFHISIVGKFFLLEQRGKEKGFESSRSTFLFVPQRKIGGRFKILGSKLHSEKLDNYFRREELFLWATVRSYCLYDLEQIPSQEQHP</sequence>
<dbReference type="EMBL" id="BPLR01005361">
    <property type="protein sequence ID" value="GIY01712.1"/>
    <property type="molecule type" value="Genomic_DNA"/>
</dbReference>
<gene>
    <name evidence="1" type="ORF">CEXT_717721</name>
</gene>
<keyword evidence="2" id="KW-1185">Reference proteome</keyword>